<feature type="region of interest" description="Disordered" evidence="1">
    <location>
        <begin position="59"/>
        <end position="98"/>
    </location>
</feature>
<dbReference type="HOGENOM" id="CLU_063915_0_0_1"/>
<dbReference type="Proteomes" id="UP000053424">
    <property type="component" value="Unassembled WGS sequence"/>
</dbReference>
<reference evidence="3 4" key="1">
    <citation type="submission" date="2014-04" db="EMBL/GenBank/DDBJ databases">
        <authorList>
            <consortium name="DOE Joint Genome Institute"/>
            <person name="Kuo A."/>
            <person name="Gay G."/>
            <person name="Dore J."/>
            <person name="Kohler A."/>
            <person name="Nagy L.G."/>
            <person name="Floudas D."/>
            <person name="Copeland A."/>
            <person name="Barry K.W."/>
            <person name="Cichocki N."/>
            <person name="Veneault-Fourrey C."/>
            <person name="LaButti K."/>
            <person name="Lindquist E.A."/>
            <person name="Lipzen A."/>
            <person name="Lundell T."/>
            <person name="Morin E."/>
            <person name="Murat C."/>
            <person name="Sun H."/>
            <person name="Tunlid A."/>
            <person name="Henrissat B."/>
            <person name="Grigoriev I.V."/>
            <person name="Hibbett D.S."/>
            <person name="Martin F."/>
            <person name="Nordberg H.P."/>
            <person name="Cantor M.N."/>
            <person name="Hua S.X."/>
        </authorList>
    </citation>
    <scope>NUCLEOTIDE SEQUENCE [LARGE SCALE GENOMIC DNA]</scope>
    <source>
        <strain evidence="4">h7</strain>
    </source>
</reference>
<dbReference type="AlphaFoldDB" id="A0A0C3BUZ1"/>
<accession>A0A0C3BUZ1</accession>
<feature type="compositionally biased region" description="Polar residues" evidence="1">
    <location>
        <begin position="64"/>
        <end position="91"/>
    </location>
</feature>
<name>A0A0C3BUZ1_HEBCY</name>
<dbReference type="EMBL" id="KN831828">
    <property type="protein sequence ID" value="KIM35191.1"/>
    <property type="molecule type" value="Genomic_DNA"/>
</dbReference>
<feature type="domain" description="Ubiquitin-like" evidence="2">
    <location>
        <begin position="218"/>
        <end position="306"/>
    </location>
</feature>
<protein>
    <recommendedName>
        <fullName evidence="2">Ubiquitin-like domain-containing protein</fullName>
    </recommendedName>
</protein>
<dbReference type="InterPro" id="IPR054464">
    <property type="entry name" value="ULD_fung"/>
</dbReference>
<evidence type="ECO:0000256" key="1">
    <source>
        <dbReference type="SAM" id="MobiDB-lite"/>
    </source>
</evidence>
<proteinExistence type="predicted"/>
<evidence type="ECO:0000259" key="2">
    <source>
        <dbReference type="Pfam" id="PF22893"/>
    </source>
</evidence>
<dbReference type="Pfam" id="PF22893">
    <property type="entry name" value="ULD_2"/>
    <property type="match status" value="1"/>
</dbReference>
<gene>
    <name evidence="3" type="ORF">M413DRAFT_14710</name>
</gene>
<keyword evidence="4" id="KW-1185">Reference proteome</keyword>
<sequence length="411" mass="46370">MTIHDASWHCPSSSKMSSWKSYFKLGGKVFAILRKALNVDGGKTGHLNANSLANGHEDLDFQVPRTSGSLTPTPRHANPQSDVSSKTSSPGDTVHDADIDIHPRYESPHSEWYTMTIDAHRTIFSSGSFFSGARNFTLNGGEFYNVGGDLTIQQRTGNEDERTQIPKKLVEWQLNALKPAEAQEIKPQMDIHAQMNDRRLEEMMGRLQLPRTVSVGLVYIMDATGRQHALTMNMARSFEQLSKALRVLFEPATPQDRVLHKYMDCGAYDLTVDDGKANNLPLTEDLEEEWSSVIQSGTTIVMSVVMVQQTYRRKYRCPFCEIWNPPVEESSIDCHSCKRRFQVTVSNLNATGTNITLAALEMDSNVPRHERDLIRNIHLKRDDNENSNIDKFISKDESHVMNTVLVGSREN</sequence>
<dbReference type="OrthoDB" id="3059203at2759"/>
<reference evidence="4" key="2">
    <citation type="submission" date="2015-01" db="EMBL/GenBank/DDBJ databases">
        <title>Evolutionary Origins and Diversification of the Mycorrhizal Mutualists.</title>
        <authorList>
            <consortium name="DOE Joint Genome Institute"/>
            <consortium name="Mycorrhizal Genomics Consortium"/>
            <person name="Kohler A."/>
            <person name="Kuo A."/>
            <person name="Nagy L.G."/>
            <person name="Floudas D."/>
            <person name="Copeland A."/>
            <person name="Barry K.W."/>
            <person name="Cichocki N."/>
            <person name="Veneault-Fourrey C."/>
            <person name="LaButti K."/>
            <person name="Lindquist E.A."/>
            <person name="Lipzen A."/>
            <person name="Lundell T."/>
            <person name="Morin E."/>
            <person name="Murat C."/>
            <person name="Riley R."/>
            <person name="Ohm R."/>
            <person name="Sun H."/>
            <person name="Tunlid A."/>
            <person name="Henrissat B."/>
            <person name="Grigoriev I.V."/>
            <person name="Hibbett D.S."/>
            <person name="Martin F."/>
        </authorList>
    </citation>
    <scope>NUCLEOTIDE SEQUENCE [LARGE SCALE GENOMIC DNA]</scope>
    <source>
        <strain evidence="4">h7</strain>
    </source>
</reference>
<organism evidence="3 4">
    <name type="scientific">Hebeloma cylindrosporum</name>
    <dbReference type="NCBI Taxonomy" id="76867"/>
    <lineage>
        <taxon>Eukaryota</taxon>
        <taxon>Fungi</taxon>
        <taxon>Dikarya</taxon>
        <taxon>Basidiomycota</taxon>
        <taxon>Agaricomycotina</taxon>
        <taxon>Agaricomycetes</taxon>
        <taxon>Agaricomycetidae</taxon>
        <taxon>Agaricales</taxon>
        <taxon>Agaricineae</taxon>
        <taxon>Hymenogastraceae</taxon>
        <taxon>Hebeloma</taxon>
    </lineage>
</organism>
<evidence type="ECO:0000313" key="3">
    <source>
        <dbReference type="EMBL" id="KIM35191.1"/>
    </source>
</evidence>
<evidence type="ECO:0000313" key="4">
    <source>
        <dbReference type="Proteomes" id="UP000053424"/>
    </source>
</evidence>